<feature type="binding site" evidence="6">
    <location>
        <position position="99"/>
    </location>
    <ligand>
        <name>NADPH</name>
        <dbReference type="ChEBI" id="CHEBI:57783"/>
    </ligand>
</feature>
<keyword evidence="3 4" id="KW-0560">Oxidoreductase</keyword>
<feature type="domain" description="Pyrroline-5-carboxylate reductase dimerisation" evidence="8">
    <location>
        <begin position="202"/>
        <end position="307"/>
    </location>
</feature>
<keyword evidence="4" id="KW-0963">Cytoplasm</keyword>
<reference evidence="9 10" key="1">
    <citation type="submission" date="2019-08" db="EMBL/GenBank/DDBJ databases">
        <title>Bradymonadales sp. TMQ4.</title>
        <authorList>
            <person name="Liang Q."/>
        </authorList>
    </citation>
    <scope>NUCLEOTIDE SEQUENCE [LARGE SCALE GENOMIC DNA]</scope>
    <source>
        <strain evidence="9 10">TMQ4</strain>
    </source>
</reference>
<dbReference type="SUPFAM" id="SSF48179">
    <property type="entry name" value="6-phosphogluconate dehydrogenase C-terminal domain-like"/>
    <property type="match status" value="1"/>
</dbReference>
<dbReference type="Proteomes" id="UP000321412">
    <property type="component" value="Unassembled WGS sequence"/>
</dbReference>
<keyword evidence="4" id="KW-0028">Amino-acid biosynthesis</keyword>
<evidence type="ECO:0000259" key="8">
    <source>
        <dbReference type="Pfam" id="PF14748"/>
    </source>
</evidence>
<gene>
    <name evidence="4 9" type="primary">proC</name>
    <name evidence="9" type="ORF">FRC98_07955</name>
</gene>
<evidence type="ECO:0000256" key="2">
    <source>
        <dbReference type="ARBA" id="ARBA00022857"/>
    </source>
</evidence>
<organism evidence="9 10">
    <name type="scientific">Lujinxingia vulgaris</name>
    <dbReference type="NCBI Taxonomy" id="2600176"/>
    <lineage>
        <taxon>Bacteria</taxon>
        <taxon>Deltaproteobacteria</taxon>
        <taxon>Bradymonadales</taxon>
        <taxon>Lujinxingiaceae</taxon>
        <taxon>Lujinxingia</taxon>
    </lineage>
</organism>
<dbReference type="GO" id="GO:0004735">
    <property type="term" value="F:pyrroline-5-carboxylate reductase activity"/>
    <property type="evidence" value="ECO:0007669"/>
    <property type="project" value="UniProtKB-UniRule"/>
</dbReference>
<comment type="catalytic activity">
    <reaction evidence="4">
        <text>L-proline + NADP(+) = (S)-1-pyrroline-5-carboxylate + NADPH + 2 H(+)</text>
        <dbReference type="Rhea" id="RHEA:14109"/>
        <dbReference type="ChEBI" id="CHEBI:15378"/>
        <dbReference type="ChEBI" id="CHEBI:17388"/>
        <dbReference type="ChEBI" id="CHEBI:57783"/>
        <dbReference type="ChEBI" id="CHEBI:58349"/>
        <dbReference type="ChEBI" id="CHEBI:60039"/>
        <dbReference type="EC" id="1.5.1.2"/>
    </reaction>
</comment>
<comment type="function">
    <text evidence="4">Catalyzes the reduction of 1-pyrroline-5-carboxylate (PCA) to L-proline.</text>
</comment>
<comment type="subcellular location">
    <subcellularLocation>
        <location evidence="4">Cytoplasm</location>
    </subcellularLocation>
</comment>
<protein>
    <recommendedName>
        <fullName evidence="4 5">Pyrroline-5-carboxylate reductase</fullName>
        <shortName evidence="4">P5C reductase</shortName>
        <shortName evidence="4">P5CR</shortName>
        <ecNumber evidence="4 5">1.5.1.2</ecNumber>
    </recommendedName>
    <alternativeName>
        <fullName evidence="4">PCA reductase</fullName>
    </alternativeName>
</protein>
<feature type="binding site" evidence="6">
    <location>
        <begin position="44"/>
        <end position="49"/>
    </location>
    <ligand>
        <name>NADP(+)</name>
        <dbReference type="ChEBI" id="CHEBI:58349"/>
    </ligand>
</feature>
<dbReference type="Gene3D" id="3.40.50.720">
    <property type="entry name" value="NAD(P)-binding Rossmann-like Domain"/>
    <property type="match status" value="1"/>
</dbReference>
<comment type="catalytic activity">
    <reaction evidence="4">
        <text>L-proline + NAD(+) = (S)-1-pyrroline-5-carboxylate + NADH + 2 H(+)</text>
        <dbReference type="Rhea" id="RHEA:14105"/>
        <dbReference type="ChEBI" id="CHEBI:15378"/>
        <dbReference type="ChEBI" id="CHEBI:17388"/>
        <dbReference type="ChEBI" id="CHEBI:57540"/>
        <dbReference type="ChEBI" id="CHEBI:57945"/>
        <dbReference type="ChEBI" id="CHEBI:60039"/>
        <dbReference type="EC" id="1.5.1.2"/>
    </reaction>
</comment>
<feature type="binding site" evidence="6">
    <location>
        <begin position="112"/>
        <end position="115"/>
    </location>
    <ligand>
        <name>NADP(+)</name>
        <dbReference type="ChEBI" id="CHEBI:58349"/>
    </ligand>
</feature>
<dbReference type="InterPro" id="IPR036291">
    <property type="entry name" value="NAD(P)-bd_dom_sf"/>
</dbReference>
<evidence type="ECO:0000256" key="6">
    <source>
        <dbReference type="PIRSR" id="PIRSR000193-1"/>
    </source>
</evidence>
<evidence type="ECO:0000313" key="10">
    <source>
        <dbReference type="Proteomes" id="UP000321412"/>
    </source>
</evidence>
<dbReference type="PANTHER" id="PTHR11645">
    <property type="entry name" value="PYRROLINE-5-CARBOXYLATE REDUCTASE"/>
    <property type="match status" value="1"/>
</dbReference>
<dbReference type="NCBIfam" id="TIGR00112">
    <property type="entry name" value="proC"/>
    <property type="match status" value="1"/>
</dbReference>
<comment type="pathway">
    <text evidence="4">Amino-acid biosynthesis; L-proline biosynthesis; L-proline from L-glutamate 5-semialdehyde: step 1/1.</text>
</comment>
<keyword evidence="4" id="KW-0641">Proline biosynthesis</keyword>
<dbReference type="Gene3D" id="1.10.3730.10">
    <property type="entry name" value="ProC C-terminal domain-like"/>
    <property type="match status" value="1"/>
</dbReference>
<proteinExistence type="inferred from homology"/>
<dbReference type="AlphaFoldDB" id="A0A5C6X722"/>
<dbReference type="InterPro" id="IPR000304">
    <property type="entry name" value="Pyrroline-COOH_reductase"/>
</dbReference>
<dbReference type="HAMAP" id="MF_01925">
    <property type="entry name" value="P5C_reductase"/>
    <property type="match status" value="1"/>
</dbReference>
<dbReference type="PANTHER" id="PTHR11645:SF0">
    <property type="entry name" value="PYRROLINE-5-CARBOXYLATE REDUCTASE 3"/>
    <property type="match status" value="1"/>
</dbReference>
<dbReference type="InterPro" id="IPR029036">
    <property type="entry name" value="P5CR_dimer"/>
</dbReference>
<dbReference type="EMBL" id="VOSM01000003">
    <property type="protein sequence ID" value="TXD37613.1"/>
    <property type="molecule type" value="Genomic_DNA"/>
</dbReference>
<dbReference type="FunFam" id="1.10.3730.10:FF:000001">
    <property type="entry name" value="Pyrroline-5-carboxylate reductase"/>
    <property type="match status" value="1"/>
</dbReference>
<feature type="domain" description="Pyrroline-5-carboxylate reductase catalytic N-terminal" evidence="7">
    <location>
        <begin position="43"/>
        <end position="141"/>
    </location>
</feature>
<keyword evidence="2 4" id="KW-0521">NADP</keyword>
<dbReference type="EC" id="1.5.1.2" evidence="4 5"/>
<dbReference type="GO" id="GO:0005737">
    <property type="term" value="C:cytoplasm"/>
    <property type="evidence" value="ECO:0007669"/>
    <property type="project" value="UniProtKB-SubCell"/>
</dbReference>
<dbReference type="Pfam" id="PF14748">
    <property type="entry name" value="P5CR_dimer"/>
    <property type="match status" value="1"/>
</dbReference>
<dbReference type="SUPFAM" id="SSF51735">
    <property type="entry name" value="NAD(P)-binding Rossmann-fold domains"/>
    <property type="match status" value="1"/>
</dbReference>
<dbReference type="RefSeq" id="WP_146980769.1">
    <property type="nucleotide sequence ID" value="NZ_VOSM01000003.1"/>
</dbReference>
<dbReference type="Pfam" id="PF03807">
    <property type="entry name" value="F420_oxidored"/>
    <property type="match status" value="1"/>
</dbReference>
<evidence type="ECO:0000256" key="5">
    <source>
        <dbReference type="NCBIfam" id="TIGR00112"/>
    </source>
</evidence>
<dbReference type="UniPathway" id="UPA00098">
    <property type="reaction ID" value="UER00361"/>
</dbReference>
<comment type="similarity">
    <text evidence="1 4">Belongs to the pyrroline-5-carboxylate reductase family.</text>
</comment>
<evidence type="ECO:0000256" key="1">
    <source>
        <dbReference type="ARBA" id="ARBA00005525"/>
    </source>
</evidence>
<evidence type="ECO:0000256" key="4">
    <source>
        <dbReference type="HAMAP-Rule" id="MF_01925"/>
    </source>
</evidence>
<sequence>MHEPDETPEAAASADTEKLVVPALSDDDAPTFDARLNDYLVILIGCGKMGRALAEGWIDSGALDPRRLVCLDAHEKTAQDLADDLNAREAIPEVELDENDKPIRRPRLYMVAVKPGDVRAVLEARQEEFTDEDTIISIAAGVKIASMRRYAGPLAGMARAMPNTPALVGAGVTGVMGDGTVDMAAIGALFEAVGKVVRIKDEDHFHALTAISGSGPAYIFTAVEALADGGVFMGLDRKTAIELASAVMEGAARLAQERSYVHTAELKDQVASPGGTTIAALVALEEHGFRHALIRAVEAAARRSAELSEEVSERRIEEEGPIG</sequence>
<dbReference type="GO" id="GO:0055129">
    <property type="term" value="P:L-proline biosynthetic process"/>
    <property type="evidence" value="ECO:0007669"/>
    <property type="project" value="UniProtKB-UniRule"/>
</dbReference>
<dbReference type="InterPro" id="IPR028939">
    <property type="entry name" value="P5C_Rdtase_cat_N"/>
</dbReference>
<dbReference type="OrthoDB" id="9805754at2"/>
<comment type="caution">
    <text evidence="9">The sequence shown here is derived from an EMBL/GenBank/DDBJ whole genome shotgun (WGS) entry which is preliminary data.</text>
</comment>
<dbReference type="PIRSF" id="PIRSF000193">
    <property type="entry name" value="Pyrrol-5-carb_rd"/>
    <property type="match status" value="1"/>
</dbReference>
<evidence type="ECO:0000256" key="3">
    <source>
        <dbReference type="ARBA" id="ARBA00023002"/>
    </source>
</evidence>
<evidence type="ECO:0000259" key="7">
    <source>
        <dbReference type="Pfam" id="PF03807"/>
    </source>
</evidence>
<accession>A0A5C6X722</accession>
<keyword evidence="10" id="KW-1185">Reference proteome</keyword>
<dbReference type="InterPro" id="IPR008927">
    <property type="entry name" value="6-PGluconate_DH-like_C_sf"/>
</dbReference>
<evidence type="ECO:0000313" key="9">
    <source>
        <dbReference type="EMBL" id="TXD37613.1"/>
    </source>
</evidence>
<name>A0A5C6X722_9DELT</name>